<protein>
    <submittedName>
        <fullName evidence="1">Uncharacterized protein</fullName>
    </submittedName>
</protein>
<keyword evidence="2" id="KW-1185">Reference proteome</keyword>
<dbReference type="STRING" id="688246.Premu_0180"/>
<evidence type="ECO:0000313" key="1">
    <source>
        <dbReference type="EMBL" id="EGN55666.1"/>
    </source>
</evidence>
<dbReference type="Proteomes" id="UP000002772">
    <property type="component" value="Unassembled WGS sequence"/>
</dbReference>
<dbReference type="EMBL" id="GL945017">
    <property type="protein sequence ID" value="EGN55666.1"/>
    <property type="molecule type" value="Genomic_DNA"/>
</dbReference>
<organism evidence="1 2">
    <name type="scientific">Hallella multisaccharivorax DSM 17128</name>
    <dbReference type="NCBI Taxonomy" id="688246"/>
    <lineage>
        <taxon>Bacteria</taxon>
        <taxon>Pseudomonadati</taxon>
        <taxon>Bacteroidota</taxon>
        <taxon>Bacteroidia</taxon>
        <taxon>Bacteroidales</taxon>
        <taxon>Prevotellaceae</taxon>
        <taxon>Hallella</taxon>
    </lineage>
</organism>
<evidence type="ECO:0000313" key="2">
    <source>
        <dbReference type="Proteomes" id="UP000002772"/>
    </source>
</evidence>
<sequence length="97" mass="10862">MAQRKTYRCRKCGYECYDYEGTGFLRQHIVSVSCPDCHTVEPLVVGGIIGNNAPSFNGLAGRLCLRCGSNRIVVWDHHTCPKCGGEMVFTGEKKFWT</sequence>
<reference evidence="2" key="1">
    <citation type="journal article" date="2011" name="Stand. Genomic Sci.">
        <title>Non-contiguous finished genome sequence of the opportunistic oral pathogen Prevotella multisaccharivorax type strain (PPPA20).</title>
        <authorList>
            <person name="Pati A."/>
            <person name="Gronow S."/>
            <person name="Lu M."/>
            <person name="Lapidus A."/>
            <person name="Nolan M."/>
            <person name="Lucas S."/>
            <person name="Hammon N."/>
            <person name="Deshpande S."/>
            <person name="Cheng J.F."/>
            <person name="Tapia R."/>
            <person name="Han C."/>
            <person name="Goodwin L."/>
            <person name="Pitluck S."/>
            <person name="Liolios K."/>
            <person name="Pagani I."/>
            <person name="Mavromatis K."/>
            <person name="Mikhailova N."/>
            <person name="Huntemann M."/>
            <person name="Chen A."/>
            <person name="Palaniappan K."/>
            <person name="Land M."/>
            <person name="Hauser L."/>
            <person name="Detter J.C."/>
            <person name="Brambilla E.M."/>
            <person name="Rohde M."/>
            <person name="Goker M."/>
            <person name="Woyke T."/>
            <person name="Bristow J."/>
            <person name="Eisen J.A."/>
            <person name="Markowitz V."/>
            <person name="Hugenholtz P."/>
            <person name="Kyrpides N.C."/>
            <person name="Klenk H.P."/>
            <person name="Ivanova N."/>
        </authorList>
    </citation>
    <scope>NUCLEOTIDE SEQUENCE [LARGE SCALE GENOMIC DNA]</scope>
    <source>
        <strain evidence="2">DSM 17128</strain>
    </source>
</reference>
<proteinExistence type="predicted"/>
<dbReference type="OrthoDB" id="1071044at2"/>
<dbReference type="AlphaFoldDB" id="F8N9F2"/>
<dbReference type="HOGENOM" id="CLU_183030_0_0_10"/>
<accession>F8N9F2</accession>
<name>F8N9F2_9BACT</name>
<dbReference type="RefSeq" id="WP_007572348.1">
    <property type="nucleotide sequence ID" value="NZ_BPTS01000002.1"/>
</dbReference>
<gene>
    <name evidence="1" type="ORF">Premu_0180</name>
</gene>